<name>A0A1H0U9J8_9BURK</name>
<keyword evidence="6" id="KW-0282">Flagellum</keyword>
<proteinExistence type="inferred from homology"/>
<dbReference type="GO" id="GO:0009425">
    <property type="term" value="C:bacterial-type flagellum basal body"/>
    <property type="evidence" value="ECO:0007669"/>
    <property type="project" value="UniProtKB-SubCell"/>
</dbReference>
<dbReference type="PANTHER" id="PTHR34653:SF1">
    <property type="entry name" value="FLAGELLAR HOOK-BASAL BODY COMPLEX PROTEIN FLIE"/>
    <property type="match status" value="1"/>
</dbReference>
<comment type="similarity">
    <text evidence="2 4">Belongs to the FliE family.</text>
</comment>
<dbReference type="HAMAP" id="MF_00724">
    <property type="entry name" value="FliE"/>
    <property type="match status" value="1"/>
</dbReference>
<reference evidence="7" key="1">
    <citation type="submission" date="2016-10" db="EMBL/GenBank/DDBJ databases">
        <authorList>
            <person name="Varghese N."/>
            <person name="Submissions S."/>
        </authorList>
    </citation>
    <scope>NUCLEOTIDE SEQUENCE [LARGE SCALE GENOMIC DNA]</scope>
    <source>
        <strain evidence="7">DSM 17101</strain>
    </source>
</reference>
<evidence type="ECO:0000256" key="5">
    <source>
        <dbReference type="NCBIfam" id="TIGR00205"/>
    </source>
</evidence>
<keyword evidence="7" id="KW-1185">Reference proteome</keyword>
<dbReference type="RefSeq" id="WP_092835807.1">
    <property type="nucleotide sequence ID" value="NZ_FNJL01000018.1"/>
</dbReference>
<comment type="subcellular location">
    <subcellularLocation>
        <location evidence="1 4">Bacterial flagellum basal body</location>
    </subcellularLocation>
</comment>
<dbReference type="EMBL" id="FNJL01000018">
    <property type="protein sequence ID" value="SDP62516.1"/>
    <property type="molecule type" value="Genomic_DNA"/>
</dbReference>
<evidence type="ECO:0000313" key="7">
    <source>
        <dbReference type="Proteomes" id="UP000199317"/>
    </source>
</evidence>
<dbReference type="GO" id="GO:0005198">
    <property type="term" value="F:structural molecule activity"/>
    <property type="evidence" value="ECO:0007669"/>
    <property type="project" value="UniProtKB-UniRule"/>
</dbReference>
<dbReference type="Pfam" id="PF02049">
    <property type="entry name" value="FliE"/>
    <property type="match status" value="1"/>
</dbReference>
<dbReference type="PRINTS" id="PR01006">
    <property type="entry name" value="FLGHOOKFLIE"/>
</dbReference>
<dbReference type="InterPro" id="IPR001624">
    <property type="entry name" value="FliE"/>
</dbReference>
<dbReference type="NCBIfam" id="TIGR00205">
    <property type="entry name" value="fliE"/>
    <property type="match status" value="1"/>
</dbReference>
<dbReference type="OrthoDB" id="8909229at2"/>
<keyword evidence="3 4" id="KW-0975">Bacterial flagellum</keyword>
<accession>A0A1H0U9J8</accession>
<keyword evidence="6" id="KW-0966">Cell projection</keyword>
<gene>
    <name evidence="4" type="primary">fliE</name>
    <name evidence="6" type="ORF">SAMN04489708_11858</name>
</gene>
<dbReference type="Proteomes" id="UP000199317">
    <property type="component" value="Unassembled WGS sequence"/>
</dbReference>
<evidence type="ECO:0000256" key="4">
    <source>
        <dbReference type="HAMAP-Rule" id="MF_00724"/>
    </source>
</evidence>
<dbReference type="AlphaFoldDB" id="A0A1H0U9J8"/>
<evidence type="ECO:0000256" key="3">
    <source>
        <dbReference type="ARBA" id="ARBA00023143"/>
    </source>
</evidence>
<sequence length="112" mass="11613">MSADAIAAIAASALPAIAEPQPAFAAAGSAASSGAAAVPGAGFSDMVAQGLGRVNGQLLTSQTDLQRLAAGDAQNLHQVMIRLEESRLSFQLMMQVRGRLLEAYQDVMRMQL</sequence>
<evidence type="ECO:0000256" key="2">
    <source>
        <dbReference type="ARBA" id="ARBA00009272"/>
    </source>
</evidence>
<protein>
    <recommendedName>
        <fullName evidence="4 5">Flagellar hook-basal body complex protein FliE</fullName>
    </recommendedName>
</protein>
<keyword evidence="6" id="KW-0969">Cilium</keyword>
<evidence type="ECO:0000313" key="6">
    <source>
        <dbReference type="EMBL" id="SDP62516.1"/>
    </source>
</evidence>
<dbReference type="PANTHER" id="PTHR34653">
    <property type="match status" value="1"/>
</dbReference>
<evidence type="ECO:0000256" key="1">
    <source>
        <dbReference type="ARBA" id="ARBA00004117"/>
    </source>
</evidence>
<dbReference type="GO" id="GO:0071973">
    <property type="term" value="P:bacterial-type flagellum-dependent cell motility"/>
    <property type="evidence" value="ECO:0007669"/>
    <property type="project" value="InterPro"/>
</dbReference>
<dbReference type="GO" id="GO:0003774">
    <property type="term" value="F:cytoskeletal motor activity"/>
    <property type="evidence" value="ECO:0007669"/>
    <property type="project" value="InterPro"/>
</dbReference>
<organism evidence="6 7">
    <name type="scientific">Paracidovorax cattleyae</name>
    <dbReference type="NCBI Taxonomy" id="80868"/>
    <lineage>
        <taxon>Bacteria</taxon>
        <taxon>Pseudomonadati</taxon>
        <taxon>Pseudomonadota</taxon>
        <taxon>Betaproteobacteria</taxon>
        <taxon>Burkholderiales</taxon>
        <taxon>Comamonadaceae</taxon>
        <taxon>Paracidovorax</taxon>
    </lineage>
</organism>